<dbReference type="InterPro" id="IPR050148">
    <property type="entry name" value="Terpene_synthase-like"/>
</dbReference>
<dbReference type="InterPro" id="IPR001906">
    <property type="entry name" value="Terpene_synth_N"/>
</dbReference>
<proteinExistence type="evidence at transcript level"/>
<dbReference type="FunFam" id="1.50.10.130:FF:000001">
    <property type="entry name" value="Isoprene synthase, chloroplastic"/>
    <property type="match status" value="1"/>
</dbReference>
<comment type="cofactor">
    <cofactor evidence="1">
        <name>Mg(2+)</name>
        <dbReference type="ChEBI" id="CHEBI:18420"/>
    </cofactor>
</comment>
<accession>A0A7G6J4M6</accession>
<dbReference type="GO" id="GO:0000287">
    <property type="term" value="F:magnesium ion binding"/>
    <property type="evidence" value="ECO:0007669"/>
    <property type="project" value="InterPro"/>
</dbReference>
<dbReference type="Gene3D" id="1.50.10.130">
    <property type="entry name" value="Terpene synthase, N-terminal domain"/>
    <property type="match status" value="1"/>
</dbReference>
<dbReference type="InterPro" id="IPR044814">
    <property type="entry name" value="Terpene_cyclase_plant_C1"/>
</dbReference>
<feature type="domain" description="Terpene synthase N-terminal" evidence="4">
    <location>
        <begin position="73"/>
        <end position="254"/>
    </location>
</feature>
<dbReference type="PANTHER" id="PTHR31225:SF9">
    <property type="entry name" value="TERPENE SYNTHASE 10"/>
    <property type="match status" value="1"/>
</dbReference>
<dbReference type="GO" id="GO:0010333">
    <property type="term" value="F:terpene synthase activity"/>
    <property type="evidence" value="ECO:0007669"/>
    <property type="project" value="InterPro"/>
</dbReference>
<organism evidence="6">
    <name type="scientific">Leucophyllum frutescens</name>
    <name type="common">Texas ranger</name>
    <name type="synonym">Terania frutescens</name>
    <dbReference type="NCBI Taxonomy" id="86643"/>
    <lineage>
        <taxon>Eukaryota</taxon>
        <taxon>Viridiplantae</taxon>
        <taxon>Streptophyta</taxon>
        <taxon>Embryophyta</taxon>
        <taxon>Tracheophyta</taxon>
        <taxon>Spermatophyta</taxon>
        <taxon>Magnoliopsida</taxon>
        <taxon>eudicotyledons</taxon>
        <taxon>Gunneridae</taxon>
        <taxon>Pentapetalae</taxon>
        <taxon>asterids</taxon>
        <taxon>lamiids</taxon>
        <taxon>Lamiales</taxon>
        <taxon>Scrophulariaceae</taxon>
        <taxon>Leucophylleae</taxon>
        <taxon>Leucophyllum</taxon>
    </lineage>
</organism>
<protein>
    <submittedName>
        <fullName evidence="6">Terpene synthase 13</fullName>
    </submittedName>
</protein>
<dbReference type="GO" id="GO:0016102">
    <property type="term" value="P:diterpenoid biosynthetic process"/>
    <property type="evidence" value="ECO:0007669"/>
    <property type="project" value="InterPro"/>
</dbReference>
<feature type="domain" description="Terpene synthase metal-binding" evidence="5">
    <location>
        <begin position="311"/>
        <end position="550"/>
    </location>
</feature>
<dbReference type="Pfam" id="PF03936">
    <property type="entry name" value="Terpene_synth_C"/>
    <property type="match status" value="1"/>
</dbReference>
<sequence>MAAITINLLIFSKPVNNNNVCSFRKASKRTSLVYSNRINSRWSSSLAVEPCDQLQAAAPVVDRRSGNYKPPLWDFDYVQSLNSGYKEEKYSRRASELKAQVELLIEELTLSRPAVELLELIDNLQRLGISCHYEHRIKKILNRVYEMDNKTMNREPNEKDLYSTALKFRLLRQHGFAVSEEVFDCFKNDEGEFEAILTEDSKGLLELYESSFMLIEGEDSLVRAREFATISLQKNIDQGLVLDDELSLLVRRALELPLHWSIPRTQARWFIGTYEKRPHMNPAILELAKLDFNIVQAIHQEELKSVSRWWKSTGFAEELPFVRDRAVGYYLWSIGLIEPREYGYQRIIIAMLISMVTTIDDIFDIYGTLEELHLFTNVIQRWDIELIDRLPVYMQICFLALHNFINEVAYNFLKEQGSNIIPHLRKSFTDLIATYMQEAKWYHNGDKPSLEEYLNNGKISVAGCLVSHYMYFLLTNPIKHEAVQAMYEYHNIIQLPSMIARLADDIGSGPAEMKRGDVPKAIQCYMNETGPSEKQAQKHLKFLIHETWKKINTEVLAADSPFSPTFIRCCVNVGRMTQYMYQHGDGIGVHQSVLKDGIKGLLFEPIA</sequence>
<dbReference type="SFLD" id="SFLDS00005">
    <property type="entry name" value="Isoprenoid_Synthase_Type_I"/>
    <property type="match status" value="1"/>
</dbReference>
<dbReference type="Pfam" id="PF01397">
    <property type="entry name" value="Terpene_synth"/>
    <property type="match status" value="1"/>
</dbReference>
<dbReference type="EMBL" id="MT521514">
    <property type="protein sequence ID" value="QNC49795.1"/>
    <property type="molecule type" value="mRNA"/>
</dbReference>
<name>A0A7G6J4M6_LEUFR</name>
<keyword evidence="3" id="KW-0460">Magnesium</keyword>
<evidence type="ECO:0000256" key="2">
    <source>
        <dbReference type="ARBA" id="ARBA00022723"/>
    </source>
</evidence>
<dbReference type="InterPro" id="IPR034741">
    <property type="entry name" value="Terpene_cyclase-like_1_C"/>
</dbReference>
<keyword evidence="2" id="KW-0479">Metal-binding</keyword>
<evidence type="ECO:0000313" key="6">
    <source>
        <dbReference type="EMBL" id="QNC49795.1"/>
    </source>
</evidence>
<dbReference type="InterPro" id="IPR008930">
    <property type="entry name" value="Terpenoid_cyclase/PrenylTrfase"/>
</dbReference>
<dbReference type="AlphaFoldDB" id="A0A7G6J4M6"/>
<dbReference type="PANTHER" id="PTHR31225">
    <property type="entry name" value="OS04G0344100 PROTEIN-RELATED"/>
    <property type="match status" value="1"/>
</dbReference>
<dbReference type="CDD" id="cd00684">
    <property type="entry name" value="Terpene_cyclase_plant_C1"/>
    <property type="match status" value="1"/>
</dbReference>
<dbReference type="InterPro" id="IPR008949">
    <property type="entry name" value="Isoprenoid_synthase_dom_sf"/>
</dbReference>
<evidence type="ECO:0000259" key="4">
    <source>
        <dbReference type="Pfam" id="PF01397"/>
    </source>
</evidence>
<dbReference type="SFLD" id="SFLDG01019">
    <property type="entry name" value="Terpene_Cyclase_Like_1_C_Termi"/>
    <property type="match status" value="1"/>
</dbReference>
<dbReference type="Gene3D" id="1.10.600.10">
    <property type="entry name" value="Farnesyl Diphosphate Synthase"/>
    <property type="match status" value="1"/>
</dbReference>
<evidence type="ECO:0000259" key="5">
    <source>
        <dbReference type="Pfam" id="PF03936"/>
    </source>
</evidence>
<dbReference type="FunFam" id="1.10.600.10:FF:000007">
    <property type="entry name" value="Isoprene synthase, chloroplastic"/>
    <property type="match status" value="1"/>
</dbReference>
<dbReference type="SUPFAM" id="SSF48239">
    <property type="entry name" value="Terpenoid cyclases/Protein prenyltransferases"/>
    <property type="match status" value="1"/>
</dbReference>
<evidence type="ECO:0000256" key="3">
    <source>
        <dbReference type="ARBA" id="ARBA00022842"/>
    </source>
</evidence>
<dbReference type="SUPFAM" id="SSF48576">
    <property type="entry name" value="Terpenoid synthases"/>
    <property type="match status" value="1"/>
</dbReference>
<evidence type="ECO:0000256" key="1">
    <source>
        <dbReference type="ARBA" id="ARBA00001946"/>
    </source>
</evidence>
<dbReference type="InterPro" id="IPR036965">
    <property type="entry name" value="Terpene_synth_N_sf"/>
</dbReference>
<reference evidence="6" key="1">
    <citation type="journal article" date="2020" name="Plant">
        <title>The biosynthesis of the anti-microbial diterpenoid leubethanol in Leucophyllum frutescens proceeds via an all-cis prenyl intermediate.</title>
        <authorList>
            <person name="Miller G.P."/>
            <person name="Waheed Bhat W."/>
            <person name="Lanier E.R."/>
            <person name="Johnson S.R."/>
            <person name="Mathieu D.T."/>
            <person name="Hamberger B."/>
        </authorList>
    </citation>
    <scope>NUCLEOTIDE SEQUENCE</scope>
</reference>
<dbReference type="InterPro" id="IPR005630">
    <property type="entry name" value="Terpene_synthase_metal-bd"/>
</dbReference>
<gene>
    <name evidence="6" type="primary">TPS13</name>
</gene>